<evidence type="ECO:0000256" key="1">
    <source>
        <dbReference type="SAM" id="Phobius"/>
    </source>
</evidence>
<feature type="transmembrane region" description="Helical" evidence="1">
    <location>
        <begin position="58"/>
        <end position="76"/>
    </location>
</feature>
<dbReference type="EMBL" id="QQAH01000014">
    <property type="protein sequence ID" value="RDD80829.1"/>
    <property type="molecule type" value="Genomic_DNA"/>
</dbReference>
<proteinExistence type="predicted"/>
<keyword evidence="1" id="KW-1133">Transmembrane helix</keyword>
<sequence>MNDSSPPALKATDRSSAFEGFLAAVGALLVPLLFYPMLLDLLHVPLEGPRSTLDEIILWFRLPLAIAAPVLIGFVFRKYGRLRGLYGFIATLIVIACLALFFWFINANYQA</sequence>
<comment type="caution">
    <text evidence="2">The sequence shown here is derived from an EMBL/GenBank/DDBJ whole genome shotgun (WGS) entry which is preliminary data.</text>
</comment>
<protein>
    <submittedName>
        <fullName evidence="2">Uncharacterized protein</fullName>
    </submittedName>
</protein>
<organism evidence="2 3">
    <name type="scientific">Dyella tabacisoli</name>
    <dbReference type="NCBI Taxonomy" id="2282381"/>
    <lineage>
        <taxon>Bacteria</taxon>
        <taxon>Pseudomonadati</taxon>
        <taxon>Pseudomonadota</taxon>
        <taxon>Gammaproteobacteria</taxon>
        <taxon>Lysobacterales</taxon>
        <taxon>Rhodanobacteraceae</taxon>
        <taxon>Dyella</taxon>
    </lineage>
</organism>
<name>A0A369UR91_9GAMM</name>
<accession>A0A369UR91</accession>
<feature type="transmembrane region" description="Helical" evidence="1">
    <location>
        <begin position="85"/>
        <end position="105"/>
    </location>
</feature>
<gene>
    <name evidence="2" type="ORF">DVJ77_15350</name>
</gene>
<keyword evidence="1" id="KW-0812">Transmembrane</keyword>
<evidence type="ECO:0000313" key="2">
    <source>
        <dbReference type="EMBL" id="RDD80829.1"/>
    </source>
</evidence>
<keyword evidence="1" id="KW-0472">Membrane</keyword>
<dbReference type="Proteomes" id="UP000253782">
    <property type="component" value="Unassembled WGS sequence"/>
</dbReference>
<evidence type="ECO:0000313" key="3">
    <source>
        <dbReference type="Proteomes" id="UP000253782"/>
    </source>
</evidence>
<dbReference type="AlphaFoldDB" id="A0A369UR91"/>
<dbReference type="RefSeq" id="WP_114846402.1">
    <property type="nucleotide sequence ID" value="NZ_JBHSPE010000002.1"/>
</dbReference>
<reference evidence="2 3" key="1">
    <citation type="submission" date="2018-07" db="EMBL/GenBank/DDBJ databases">
        <title>Dyella tabacisoli L4-6T, whole genome shotgun sequence.</title>
        <authorList>
            <person name="Zhou X.-K."/>
            <person name="Li W.-J."/>
            <person name="Duan Y.-Q."/>
        </authorList>
    </citation>
    <scope>NUCLEOTIDE SEQUENCE [LARGE SCALE GENOMIC DNA]</scope>
    <source>
        <strain evidence="2 3">L4-6</strain>
    </source>
</reference>
<keyword evidence="3" id="KW-1185">Reference proteome</keyword>
<feature type="transmembrane region" description="Helical" evidence="1">
    <location>
        <begin position="20"/>
        <end position="38"/>
    </location>
</feature>